<organism evidence="1 2">
    <name type="scientific">Chitinophaga costaii</name>
    <dbReference type="NCBI Taxonomy" id="1335309"/>
    <lineage>
        <taxon>Bacteria</taxon>
        <taxon>Pseudomonadati</taxon>
        <taxon>Bacteroidota</taxon>
        <taxon>Chitinophagia</taxon>
        <taxon>Chitinophagales</taxon>
        <taxon>Chitinophagaceae</taxon>
        <taxon>Chitinophaga</taxon>
    </lineage>
</organism>
<evidence type="ECO:0000313" key="1">
    <source>
        <dbReference type="EMBL" id="SCC59947.1"/>
    </source>
</evidence>
<proteinExistence type="predicted"/>
<dbReference type="EMBL" id="FMAR01000017">
    <property type="protein sequence ID" value="SCC59947.1"/>
    <property type="molecule type" value="Genomic_DNA"/>
</dbReference>
<dbReference type="RefSeq" id="WP_089715003.1">
    <property type="nucleotide sequence ID" value="NZ_FMAR01000017.1"/>
</dbReference>
<accession>A0A1C4FV99</accession>
<protein>
    <recommendedName>
        <fullName evidence="3">Peptidase family C25</fullName>
    </recommendedName>
</protein>
<dbReference type="Proteomes" id="UP000242818">
    <property type="component" value="Unassembled WGS sequence"/>
</dbReference>
<reference evidence="1 2" key="1">
    <citation type="submission" date="2016-08" db="EMBL/GenBank/DDBJ databases">
        <authorList>
            <person name="Seilhamer J.J."/>
        </authorList>
    </citation>
    <scope>NUCLEOTIDE SEQUENCE [LARGE SCALE GENOMIC DNA]</scope>
    <source>
        <strain evidence="1 2">A37T2</strain>
    </source>
</reference>
<dbReference type="AlphaFoldDB" id="A0A1C4FV99"/>
<dbReference type="OrthoDB" id="8477308at2"/>
<sequence>MATIKLILTNKSALVKKYGQQYKAILADLQAIRVADKHKGIATSIIFLDDASQLKAFKAKAVKNADNLQQNKNAVDALYKHFNPAYILLAGAQDIIPFQLLQNQLFGEADEDRTIPSDLPYACDVAFDTNVTKFVAPTRVVGRLPDIPGKADAAYFHTIAQQAVAAKPATAASYKNYFAVSVQEWQKSTRQSVTHIFGNSTHLLISPSAGPAYTGKQLRAKSHFYNCHGAPLDPNYYGQQGANYPTSLEATTLHKKLSAGTIVAAECCYGAQLYNPTLLEPSALSVASTYLVNKAIAFMGSTTIAYGPADGQGLADLLTQYFMMNVLKGGASTGRALLEARQRFLTEMGPTLDPYELKTLAQFYLLGDPSVVPVKDAATAPDKTRSKGMVNSVQNRRDNMVAKGRLLNGFIVPPQKTRATPLKSNVAEGLNSLLKEHKYNKKATDKQTYINKTSIASNQPGLGAYKTTIRFHVYATSKTKNGPIKDSRVLVVKEKDNEILGFREYVRR</sequence>
<name>A0A1C4FV99_9BACT</name>
<evidence type="ECO:0008006" key="3">
    <source>
        <dbReference type="Google" id="ProtNLM"/>
    </source>
</evidence>
<dbReference type="STRING" id="1335309.GA0116948_11769"/>
<keyword evidence="2" id="KW-1185">Reference proteome</keyword>
<gene>
    <name evidence="1" type="ORF">GA0116948_11769</name>
</gene>
<evidence type="ECO:0000313" key="2">
    <source>
        <dbReference type="Proteomes" id="UP000242818"/>
    </source>
</evidence>